<keyword evidence="4 10" id="KW-0812">Transmembrane</keyword>
<evidence type="ECO:0000313" key="14">
    <source>
        <dbReference type="Proteomes" id="UP001296104"/>
    </source>
</evidence>
<feature type="transmembrane region" description="Helical" evidence="10">
    <location>
        <begin position="389"/>
        <end position="409"/>
    </location>
</feature>
<keyword evidence="6 10" id="KW-1133">Transmembrane helix</keyword>
<evidence type="ECO:0000259" key="11">
    <source>
        <dbReference type="Pfam" id="PF02705"/>
    </source>
</evidence>
<feature type="transmembrane region" description="Helical" evidence="10">
    <location>
        <begin position="279"/>
        <end position="298"/>
    </location>
</feature>
<dbReference type="InterPro" id="IPR053951">
    <property type="entry name" value="K_trans_N"/>
</dbReference>
<keyword evidence="7" id="KW-0406">Ion transport</keyword>
<evidence type="ECO:0000256" key="2">
    <source>
        <dbReference type="ARBA" id="ARBA00022448"/>
    </source>
</evidence>
<feature type="domain" description="K+ potassium transporter C-terminal" evidence="12">
    <location>
        <begin position="633"/>
        <end position="797"/>
    </location>
</feature>
<protein>
    <submittedName>
        <fullName evidence="13">Potassium uptake</fullName>
    </submittedName>
</protein>
<evidence type="ECO:0000313" key="13">
    <source>
        <dbReference type="EMBL" id="CAK4034655.1"/>
    </source>
</evidence>
<sequence>MSSSETSCAPDPTLDGSTDEKSAATPVIHFADQAHFPRRSEDGPVPETNTLDHGIAFTSAHSFGVYSARGRSVDHRRSSIKNSGVVDEEALHHPADVKQKQTFTKKQLFFLAYQSIGIIYGDIGTSPLYVFSSTFTDPNISPSRADIIGVLSLIIWSLLLIVTLKYVVIILNADNEGEGGTFSCYSLLSRYANITNRDPREKALVRIDRHLTNDLSPGNKRLRDVLENSKIFKGILKAMGVYAVSMVMSDGVLTPAQSVLGAVQGISLAAGTPENPVNISNGVIVGTTCAILVLLFMIQPLGTTRIGVTFAPIIMMWLMLLACFGIYNIVKWDAGVFVAFNPGEAFGYLIRNGEAGWRSLGGVLLAFTGVEALFADLGAFSMRAIQMSWIGYCLPCLLLTYIGQAAYIVDHPVAAQNPVFATVPGGRGSRIFTLILAILAAIVASQAIITATFQLLAQIVKLSYFPQIEVKHTSKKYHNQLYVPLVNYLLCIGTVVVTAVFRNTTSLGQAYGVCVIFVTFFDTQMTTLVSLLVWKFPWWSTIVPWLAFSALDGAFLSSALTKVPDGAWFTLTLASVLAAIFIIWRFGKEQQWSAERKDSRPLSSYVKRGDNNEFVLVGSDDNAPGEELSIIHGAGIFFDKTGDMTPMVVSQFLNKLASAYEVTVFFHLRAVEYPTVDPEQRFIVRKLNSLPHCYRVVARYGYMQDLVTDELARVVQAEIETTLPQDSEDLAVVRKAFGKRILYVVGKEEMVIGKKTSWFRYLLVKTFLFIRENTRKKMDNLKVPSDKLMETGFIVEI</sequence>
<comment type="caution">
    <text evidence="13">The sequence shown here is derived from an EMBL/GenBank/DDBJ whole genome shotgun (WGS) entry which is preliminary data.</text>
</comment>
<dbReference type="EMBL" id="CAVMBE010000128">
    <property type="protein sequence ID" value="CAK4034655.1"/>
    <property type="molecule type" value="Genomic_DNA"/>
</dbReference>
<dbReference type="Pfam" id="PF02705">
    <property type="entry name" value="K_trans"/>
    <property type="match status" value="1"/>
</dbReference>
<feature type="transmembrane region" description="Helical" evidence="10">
    <location>
        <begin position="310"/>
        <end position="330"/>
    </location>
</feature>
<feature type="transmembrane region" description="Helical" evidence="10">
    <location>
        <begin position="507"/>
        <end position="534"/>
    </location>
</feature>
<evidence type="ECO:0000256" key="8">
    <source>
        <dbReference type="ARBA" id="ARBA00023136"/>
    </source>
</evidence>
<dbReference type="AlphaFoldDB" id="A0AAI8Z8Z3"/>
<evidence type="ECO:0000256" key="9">
    <source>
        <dbReference type="SAM" id="MobiDB-lite"/>
    </source>
</evidence>
<evidence type="ECO:0000259" key="12">
    <source>
        <dbReference type="Pfam" id="PF22776"/>
    </source>
</evidence>
<gene>
    <name evidence="13" type="ORF">LECACI_7A009813</name>
</gene>
<feature type="transmembrane region" description="Helical" evidence="10">
    <location>
        <begin position="566"/>
        <end position="587"/>
    </location>
</feature>
<evidence type="ECO:0000256" key="7">
    <source>
        <dbReference type="ARBA" id="ARBA00023065"/>
    </source>
</evidence>
<keyword evidence="14" id="KW-1185">Reference proteome</keyword>
<evidence type="ECO:0000256" key="5">
    <source>
        <dbReference type="ARBA" id="ARBA00022958"/>
    </source>
</evidence>
<keyword evidence="3" id="KW-0633">Potassium transport</keyword>
<reference evidence="13" key="1">
    <citation type="submission" date="2023-11" db="EMBL/GenBank/DDBJ databases">
        <authorList>
            <person name="Alioto T."/>
            <person name="Alioto T."/>
            <person name="Gomez Garrido J."/>
        </authorList>
    </citation>
    <scope>NUCLEOTIDE SEQUENCE</scope>
</reference>
<feature type="region of interest" description="Disordered" evidence="9">
    <location>
        <begin position="1"/>
        <end position="23"/>
    </location>
</feature>
<proteinExistence type="predicted"/>
<dbReference type="InterPro" id="IPR053952">
    <property type="entry name" value="K_trans_C"/>
</dbReference>
<dbReference type="PANTHER" id="PTHR30540:SF83">
    <property type="entry name" value="K+ POTASSIUM TRANSPORTER"/>
    <property type="match status" value="1"/>
</dbReference>
<keyword evidence="8 10" id="KW-0472">Membrane</keyword>
<evidence type="ECO:0000256" key="6">
    <source>
        <dbReference type="ARBA" id="ARBA00022989"/>
    </source>
</evidence>
<evidence type="ECO:0000256" key="4">
    <source>
        <dbReference type="ARBA" id="ARBA00022692"/>
    </source>
</evidence>
<feature type="domain" description="K+ potassium transporter integral membrane" evidence="11">
    <location>
        <begin position="111"/>
        <end position="607"/>
    </location>
</feature>
<feature type="transmembrane region" description="Helical" evidence="10">
    <location>
        <begin position="108"/>
        <end position="131"/>
    </location>
</feature>
<evidence type="ECO:0000256" key="10">
    <source>
        <dbReference type="SAM" id="Phobius"/>
    </source>
</evidence>
<evidence type="ECO:0000256" key="1">
    <source>
        <dbReference type="ARBA" id="ARBA00004141"/>
    </source>
</evidence>
<feature type="transmembrane region" description="Helical" evidence="10">
    <location>
        <begin position="481"/>
        <end position="501"/>
    </location>
</feature>
<feature type="transmembrane region" description="Helical" evidence="10">
    <location>
        <begin position="429"/>
        <end position="460"/>
    </location>
</feature>
<feature type="transmembrane region" description="Helical" evidence="10">
    <location>
        <begin position="147"/>
        <end position="168"/>
    </location>
</feature>
<dbReference type="InterPro" id="IPR003855">
    <property type="entry name" value="K+_transporter"/>
</dbReference>
<name>A0AAI8Z8Z3_9PEZI</name>
<dbReference type="GO" id="GO:0016020">
    <property type="term" value="C:membrane"/>
    <property type="evidence" value="ECO:0007669"/>
    <property type="project" value="UniProtKB-SubCell"/>
</dbReference>
<accession>A0AAI8Z8Z3</accession>
<keyword evidence="2" id="KW-0813">Transport</keyword>
<dbReference type="NCBIfam" id="TIGR00794">
    <property type="entry name" value="kup"/>
    <property type="match status" value="1"/>
</dbReference>
<comment type="subcellular location">
    <subcellularLocation>
        <location evidence="1">Membrane</location>
        <topology evidence="1">Multi-pass membrane protein</topology>
    </subcellularLocation>
</comment>
<dbReference type="PANTHER" id="PTHR30540">
    <property type="entry name" value="OSMOTIC STRESS POTASSIUM TRANSPORTER"/>
    <property type="match status" value="1"/>
</dbReference>
<dbReference type="GO" id="GO:0015079">
    <property type="term" value="F:potassium ion transmembrane transporter activity"/>
    <property type="evidence" value="ECO:0007669"/>
    <property type="project" value="InterPro"/>
</dbReference>
<keyword evidence="5" id="KW-0630">Potassium</keyword>
<evidence type="ECO:0000256" key="3">
    <source>
        <dbReference type="ARBA" id="ARBA00022538"/>
    </source>
</evidence>
<organism evidence="13 14">
    <name type="scientific">Lecanosticta acicola</name>
    <dbReference type="NCBI Taxonomy" id="111012"/>
    <lineage>
        <taxon>Eukaryota</taxon>
        <taxon>Fungi</taxon>
        <taxon>Dikarya</taxon>
        <taxon>Ascomycota</taxon>
        <taxon>Pezizomycotina</taxon>
        <taxon>Dothideomycetes</taxon>
        <taxon>Dothideomycetidae</taxon>
        <taxon>Mycosphaerellales</taxon>
        <taxon>Mycosphaerellaceae</taxon>
        <taxon>Lecanosticta</taxon>
    </lineage>
</organism>
<dbReference type="Proteomes" id="UP001296104">
    <property type="component" value="Unassembled WGS sequence"/>
</dbReference>
<dbReference type="Pfam" id="PF22776">
    <property type="entry name" value="K_trans_C"/>
    <property type="match status" value="1"/>
</dbReference>